<protein>
    <recommendedName>
        <fullName evidence="4">Gram-positive pilin subunit D1 N-terminal domain-containing protein</fullName>
    </recommendedName>
</protein>
<dbReference type="InterPro" id="IPR013783">
    <property type="entry name" value="Ig-like_fold"/>
</dbReference>
<sequence>MKKKVRKIGAFLIACMFALTCLVIPQDAFASERTGSLTIYYHGITPQGNQAVLSGAEFSLYEAGKKIENEWKLQGAFEASGVDLTDMSSSGQRKAAEKLYNFTVKENLVGESRTTGSNGRVLFRNLTEGMYLCVPRGEVSHDNGLFRSAPFLVFIPEVDENGNVRYDVTVEPKSEWVENETKPQEPVPPQEEPENKKENGAKTGDETNIWLYTLLLFGCAGIVIFAGKKEH</sequence>
<reference evidence="6" key="2">
    <citation type="submission" date="2020-02" db="EMBL/GenBank/DDBJ databases">
        <authorList>
            <person name="Littmann E."/>
            <person name="Sorbara M."/>
        </authorList>
    </citation>
    <scope>NUCLEOTIDE SEQUENCE</scope>
    <source>
        <strain evidence="6">MSK.17.11</strain>
        <strain evidence="5">MSK.17.38</strain>
    </source>
</reference>
<evidence type="ECO:0000256" key="3">
    <source>
        <dbReference type="SAM" id="SignalP"/>
    </source>
</evidence>
<evidence type="ECO:0000313" key="6">
    <source>
        <dbReference type="EMBL" id="NVH57170.1"/>
    </source>
</evidence>
<keyword evidence="3" id="KW-0732">Signal</keyword>
<evidence type="ECO:0000256" key="1">
    <source>
        <dbReference type="SAM" id="MobiDB-lite"/>
    </source>
</evidence>
<dbReference type="InterPro" id="IPR032364">
    <property type="entry name" value="GramPos_pilinD1_N"/>
</dbReference>
<dbReference type="Gene3D" id="2.60.40.10">
    <property type="entry name" value="Immunoglobulins"/>
    <property type="match status" value="1"/>
</dbReference>
<evidence type="ECO:0000256" key="2">
    <source>
        <dbReference type="SAM" id="Phobius"/>
    </source>
</evidence>
<dbReference type="Pfam" id="PF16555">
    <property type="entry name" value="GramPos_pilinD1"/>
    <property type="match status" value="1"/>
</dbReference>
<dbReference type="Proteomes" id="UP000701680">
    <property type="component" value="Unassembled WGS sequence"/>
</dbReference>
<dbReference type="EMBL" id="JAAITX010000001">
    <property type="protein sequence ID" value="NVH57170.1"/>
    <property type="molecule type" value="Genomic_DNA"/>
</dbReference>
<proteinExistence type="predicted"/>
<accession>A0A850HEN0</accession>
<feature type="chain" id="PRO_5032786684" description="Gram-positive pilin subunit D1 N-terminal domain-containing protein" evidence="3">
    <location>
        <begin position="31"/>
        <end position="231"/>
    </location>
</feature>
<evidence type="ECO:0000313" key="5">
    <source>
        <dbReference type="EMBL" id="NSK13701.1"/>
    </source>
</evidence>
<dbReference type="EMBL" id="JAAIUO010000001">
    <property type="protein sequence ID" value="NSK13701.1"/>
    <property type="molecule type" value="Genomic_DNA"/>
</dbReference>
<feature type="transmembrane region" description="Helical" evidence="2">
    <location>
        <begin position="209"/>
        <end position="227"/>
    </location>
</feature>
<feature type="domain" description="Gram-positive pilin subunit D1 N-terminal" evidence="4">
    <location>
        <begin position="49"/>
        <end position="173"/>
    </location>
</feature>
<reference evidence="7 8" key="1">
    <citation type="journal article" date="2020" name="Cell Host Microbe">
        <title>Functional and Genomic Variation between Human-Derived Isolates of Lachnospiraceae Reveals Inter- and Intra-Species Diversity.</title>
        <authorList>
            <person name="Sorbara M.T."/>
            <person name="Littmann E.R."/>
            <person name="Fontana E."/>
            <person name="Moody T.U."/>
            <person name="Kohout C.E."/>
            <person name="Gjonbalaj M."/>
            <person name="Eaton V."/>
            <person name="Seok R."/>
            <person name="Leiner I.M."/>
            <person name="Pamer E.G."/>
        </authorList>
    </citation>
    <scope>NUCLEOTIDE SEQUENCE [LARGE SCALE GENOMIC DNA]</scope>
    <source>
        <strain evidence="6 7">MSK.17.11</strain>
        <strain evidence="5 8">MSK.17.38</strain>
    </source>
</reference>
<evidence type="ECO:0000313" key="7">
    <source>
        <dbReference type="Proteomes" id="UP000528555"/>
    </source>
</evidence>
<keyword evidence="2" id="KW-1133">Transmembrane helix</keyword>
<comment type="caution">
    <text evidence="6">The sequence shown here is derived from an EMBL/GenBank/DDBJ whole genome shotgun (WGS) entry which is preliminary data.</text>
</comment>
<dbReference type="AlphaFoldDB" id="A0A850HEN0"/>
<keyword evidence="2" id="KW-0472">Membrane</keyword>
<dbReference type="RefSeq" id="WP_173814245.1">
    <property type="nucleotide sequence ID" value="NZ_JAAITX010000001.1"/>
</dbReference>
<feature type="compositionally biased region" description="Basic and acidic residues" evidence="1">
    <location>
        <begin position="193"/>
        <end position="202"/>
    </location>
</feature>
<dbReference type="Proteomes" id="UP000528555">
    <property type="component" value="Unassembled WGS sequence"/>
</dbReference>
<organism evidence="6 7">
    <name type="scientific">Dorea phocaeensis</name>
    <dbReference type="NCBI Taxonomy" id="2040291"/>
    <lineage>
        <taxon>Bacteria</taxon>
        <taxon>Bacillati</taxon>
        <taxon>Bacillota</taxon>
        <taxon>Clostridia</taxon>
        <taxon>Lachnospirales</taxon>
        <taxon>Lachnospiraceae</taxon>
        <taxon>Dorea</taxon>
    </lineage>
</organism>
<keyword evidence="7" id="KW-1185">Reference proteome</keyword>
<name>A0A850HEN0_9FIRM</name>
<gene>
    <name evidence="6" type="ORF">G5A66_00620</name>
    <name evidence="5" type="ORF">G5A75_02190</name>
</gene>
<evidence type="ECO:0000313" key="8">
    <source>
        <dbReference type="Proteomes" id="UP000701680"/>
    </source>
</evidence>
<feature type="region of interest" description="Disordered" evidence="1">
    <location>
        <begin position="175"/>
        <end position="202"/>
    </location>
</feature>
<feature type="signal peptide" evidence="3">
    <location>
        <begin position="1"/>
        <end position="30"/>
    </location>
</feature>
<keyword evidence="2" id="KW-0812">Transmembrane</keyword>
<evidence type="ECO:0000259" key="4">
    <source>
        <dbReference type="Pfam" id="PF16555"/>
    </source>
</evidence>